<dbReference type="EMBL" id="JAROYP010000001">
    <property type="protein sequence ID" value="MDH5159476.1"/>
    <property type="molecule type" value="Genomic_DNA"/>
</dbReference>
<sequence>MSYRNFLDPQSERFHYSTTRRKHTKSQVNGQTQVSQNIIILRSNAKAHFW</sequence>
<feature type="region of interest" description="Disordered" evidence="1">
    <location>
        <begin position="1"/>
        <end position="31"/>
    </location>
</feature>
<evidence type="ECO:0000313" key="4">
    <source>
        <dbReference type="Proteomes" id="UP000189761"/>
    </source>
</evidence>
<proteinExistence type="predicted"/>
<evidence type="ECO:0000313" key="3">
    <source>
        <dbReference type="EMBL" id="OOP69776.1"/>
    </source>
</evidence>
<dbReference type="RefSeq" id="WP_065107310.1">
    <property type="nucleotide sequence ID" value="NZ_BOQX01000006.1"/>
</dbReference>
<dbReference type="InterPro" id="IPR025413">
    <property type="entry name" value="YpzG-like"/>
</dbReference>
<dbReference type="Pfam" id="PF14139">
    <property type="entry name" value="YpzG"/>
    <property type="match status" value="1"/>
</dbReference>
<name>A0A8E2IAK2_9BACI</name>
<organism evidence="3 4">
    <name type="scientific">Heyndrickxia oleronia</name>
    <dbReference type="NCBI Taxonomy" id="38875"/>
    <lineage>
        <taxon>Bacteria</taxon>
        <taxon>Bacillati</taxon>
        <taxon>Bacillota</taxon>
        <taxon>Bacilli</taxon>
        <taxon>Bacillales</taxon>
        <taxon>Bacillaceae</taxon>
        <taxon>Heyndrickxia</taxon>
    </lineage>
</organism>
<gene>
    <name evidence="3" type="ORF">BWZ43_03255</name>
    <name evidence="2" type="ORF">P5X88_00900</name>
</gene>
<dbReference type="GeneID" id="79869335"/>
<dbReference type="EMBL" id="MTLA01000035">
    <property type="protein sequence ID" value="OOP69776.1"/>
    <property type="molecule type" value="Genomic_DNA"/>
</dbReference>
<comment type="caution">
    <text evidence="3">The sequence shown here is derived from an EMBL/GenBank/DDBJ whole genome shotgun (WGS) entry which is preliminary data.</text>
</comment>
<dbReference type="Proteomes" id="UP000189761">
    <property type="component" value="Unassembled WGS sequence"/>
</dbReference>
<reference evidence="2" key="2">
    <citation type="submission" date="2023-03" db="EMBL/GenBank/DDBJ databases">
        <title>Bacterial isolates from washroom surfaces on a university campus.</title>
        <authorList>
            <person name="Holman D.B."/>
            <person name="Gzyl K.E."/>
            <person name="Taheri A.E."/>
        </authorList>
    </citation>
    <scope>NUCLEOTIDE SEQUENCE</scope>
    <source>
        <strain evidence="2">RD03</strain>
    </source>
</reference>
<evidence type="ECO:0000313" key="2">
    <source>
        <dbReference type="EMBL" id="MDH5159476.1"/>
    </source>
</evidence>
<dbReference type="AlphaFoldDB" id="A0A8E2IAK2"/>
<evidence type="ECO:0000256" key="1">
    <source>
        <dbReference type="SAM" id="MobiDB-lite"/>
    </source>
</evidence>
<accession>A0A8E2IAK2</accession>
<reference evidence="3 4" key="1">
    <citation type="submission" date="2017-01" db="EMBL/GenBank/DDBJ databases">
        <title>Draft genome sequence of Bacillus oleronius.</title>
        <authorList>
            <person name="Allam M."/>
        </authorList>
    </citation>
    <scope>NUCLEOTIDE SEQUENCE [LARGE SCALE GENOMIC DNA]</scope>
    <source>
        <strain evidence="3 4">DSM 9356</strain>
    </source>
</reference>
<dbReference type="Proteomes" id="UP001159179">
    <property type="component" value="Unassembled WGS sequence"/>
</dbReference>
<keyword evidence="4" id="KW-1185">Reference proteome</keyword>
<protein>
    <submittedName>
        <fullName evidence="3">YpzG family protein</fullName>
    </submittedName>
</protein>